<dbReference type="Proteomes" id="UP001597261">
    <property type="component" value="Unassembled WGS sequence"/>
</dbReference>
<accession>A0ABW4IUR2</accession>
<comment type="caution">
    <text evidence="1">The sequence shown here is derived from an EMBL/GenBank/DDBJ whole genome shotgun (WGS) entry which is preliminary data.</text>
</comment>
<keyword evidence="2" id="KW-1185">Reference proteome</keyword>
<reference evidence="2" key="1">
    <citation type="journal article" date="2019" name="Int. J. Syst. Evol. Microbiol.">
        <title>The Global Catalogue of Microorganisms (GCM) 10K type strain sequencing project: providing services to taxonomists for standard genome sequencing and annotation.</title>
        <authorList>
            <consortium name="The Broad Institute Genomics Platform"/>
            <consortium name="The Broad Institute Genome Sequencing Center for Infectious Disease"/>
            <person name="Wu L."/>
            <person name="Ma J."/>
        </authorList>
    </citation>
    <scope>NUCLEOTIDE SEQUENCE [LARGE SCALE GENOMIC DNA]</scope>
    <source>
        <strain evidence="2">CGMCC 1.12470</strain>
    </source>
</reference>
<proteinExistence type="predicted"/>
<dbReference type="SUPFAM" id="SSF55469">
    <property type="entry name" value="FMN-dependent nitroreductase-like"/>
    <property type="match status" value="2"/>
</dbReference>
<gene>
    <name evidence="1" type="ORF">ACFSL4_20415</name>
</gene>
<name>A0ABW4IUR2_9ACTN</name>
<sequence>MNAQQKSDRTVDGAVPDHAGFPAALDEATAIAALSPSSHNCQPWGLARLTSGAACRAAARHFGSAPGGDDAGSEYLALGLDGDRSLGALPAHEVEMFVSCGAYWQTLLRALDSLGWSVHRLDLPAATGREVLGAGWPAGWMLLALVELRRTGRPDGTLDGLRAVARARRTNRAPYTPRAVASDMLAGLERPVAGAVPTADIDVRHLTGPDLRRFARLVSRYAGLDFSHGPAWRETYSYIRRDDTEAAELGTGFTLPQLFGRMSAVRQLLLRCALAPATLRILRFGGYHRVLADRLAAVVRRSAAISVLAWDTPAPDRAEMVRGGARLADYWLRATRYGLALHPVSVVIEHDGPRHVVEDVFGLPGRVFFVSRLGHPATAFPPSPRRPVASTLREL</sequence>
<protein>
    <submittedName>
        <fullName evidence="1">RedV protein</fullName>
    </submittedName>
</protein>
<dbReference type="EMBL" id="JBHUDX010000053">
    <property type="protein sequence ID" value="MFD1660507.1"/>
    <property type="molecule type" value="Genomic_DNA"/>
</dbReference>
<dbReference type="InterPro" id="IPR000415">
    <property type="entry name" value="Nitroreductase-like"/>
</dbReference>
<evidence type="ECO:0000313" key="2">
    <source>
        <dbReference type="Proteomes" id="UP001597261"/>
    </source>
</evidence>
<evidence type="ECO:0000313" key="1">
    <source>
        <dbReference type="EMBL" id="MFD1660507.1"/>
    </source>
</evidence>
<organism evidence="1 2">
    <name type="scientific">Streptomyces caeni</name>
    <dbReference type="NCBI Taxonomy" id="2307231"/>
    <lineage>
        <taxon>Bacteria</taxon>
        <taxon>Bacillati</taxon>
        <taxon>Actinomycetota</taxon>
        <taxon>Actinomycetes</taxon>
        <taxon>Kitasatosporales</taxon>
        <taxon>Streptomycetaceae</taxon>
        <taxon>Streptomyces</taxon>
    </lineage>
</organism>
<dbReference type="RefSeq" id="WP_381084674.1">
    <property type="nucleotide sequence ID" value="NZ_JBHUDX010000053.1"/>
</dbReference>
<dbReference type="Gene3D" id="3.40.109.10">
    <property type="entry name" value="NADH Oxidase"/>
    <property type="match status" value="1"/>
</dbReference>